<dbReference type="RefSeq" id="WP_210511961.1">
    <property type="nucleotide sequence ID" value="NZ_JAFIDN010000006.1"/>
</dbReference>
<name>A0A8J7UVS5_9BACT</name>
<feature type="compositionally biased region" description="Acidic residues" evidence="1">
    <location>
        <begin position="75"/>
        <end position="124"/>
    </location>
</feature>
<sequence>MYSFGDQNIWDEHDWESHINEMTRRHEKLRNLIETDHDKSPRWLEHLKNTPTKLDAVDAFIEEELLIEESHFPMDEEDMDEDEELFPDEEDEWEPDEENGDLFEEQGEGNDLYDDEEEENDHQDDDDIENLFEDIFEDEAAEASLYDYTSLENIAIYTDARDLSADLLVFSDSHPGYMSHPGFLGLVSDTLIISSKLAAAYSMGFDLEVLGANIAYCKKALARANEALEHLQRLKDDPLQASEYYDIHRRLFELRNNIAIHIQDTRRFFNSQL</sequence>
<comment type="caution">
    <text evidence="2">The sequence shown here is derived from an EMBL/GenBank/DDBJ whole genome shotgun (WGS) entry which is preliminary data.</text>
</comment>
<dbReference type="AlphaFoldDB" id="A0A8J7UVS5"/>
<protein>
    <submittedName>
        <fullName evidence="2">Uncharacterized protein</fullName>
    </submittedName>
</protein>
<gene>
    <name evidence="2" type="ORF">NATSA_09295</name>
</gene>
<evidence type="ECO:0000256" key="1">
    <source>
        <dbReference type="SAM" id="MobiDB-lite"/>
    </source>
</evidence>
<evidence type="ECO:0000313" key="3">
    <source>
        <dbReference type="Proteomes" id="UP000673975"/>
    </source>
</evidence>
<accession>A0A8J7UVS5</accession>
<dbReference type="EMBL" id="JAFIDN010000006">
    <property type="protein sequence ID" value="MBP3192856.1"/>
    <property type="molecule type" value="Genomic_DNA"/>
</dbReference>
<organism evidence="2 3">
    <name type="scientific">Natronogracilivirga saccharolytica</name>
    <dbReference type="NCBI Taxonomy" id="2812953"/>
    <lineage>
        <taxon>Bacteria</taxon>
        <taxon>Pseudomonadati</taxon>
        <taxon>Balneolota</taxon>
        <taxon>Balneolia</taxon>
        <taxon>Balneolales</taxon>
        <taxon>Cyclonatronaceae</taxon>
        <taxon>Natronogracilivirga</taxon>
    </lineage>
</organism>
<dbReference type="Proteomes" id="UP000673975">
    <property type="component" value="Unassembled WGS sequence"/>
</dbReference>
<evidence type="ECO:0000313" key="2">
    <source>
        <dbReference type="EMBL" id="MBP3192856.1"/>
    </source>
</evidence>
<feature type="region of interest" description="Disordered" evidence="1">
    <location>
        <begin position="73"/>
        <end position="124"/>
    </location>
</feature>
<keyword evidence="3" id="KW-1185">Reference proteome</keyword>
<reference evidence="2" key="1">
    <citation type="submission" date="2021-02" db="EMBL/GenBank/DDBJ databases">
        <title>Natronogracilivirga saccharolytica gen. nov. sp. nov. a new anaerobic, haloalkiliphilic carbohydrate-fermenting bacterium from soda lake and proposing of Cyclonatronumiaceae fam. nov. in the phylum Balneolaeota.</title>
        <authorList>
            <person name="Zhilina T.N."/>
            <person name="Sorokin D.Y."/>
            <person name="Zavarzina D.G."/>
            <person name="Toshchakov S.V."/>
            <person name="Kublanov I.V."/>
        </authorList>
    </citation>
    <scope>NUCLEOTIDE SEQUENCE</scope>
    <source>
        <strain evidence="2">Z-1702</strain>
    </source>
</reference>
<proteinExistence type="predicted"/>